<keyword evidence="2" id="KW-0040">ANK repeat</keyword>
<dbReference type="EMBL" id="JBFXLT010000041">
    <property type="protein sequence ID" value="KAL2813232.1"/>
    <property type="molecule type" value="Genomic_DNA"/>
</dbReference>
<dbReference type="InterPro" id="IPR036770">
    <property type="entry name" value="Ankyrin_rpt-contain_sf"/>
</dbReference>
<comment type="caution">
    <text evidence="3">The sequence shown here is derived from an EMBL/GenBank/DDBJ whole genome shotgun (WGS) entry which is preliminary data.</text>
</comment>
<evidence type="ECO:0000313" key="4">
    <source>
        <dbReference type="Proteomes" id="UP001610334"/>
    </source>
</evidence>
<dbReference type="PANTHER" id="PTHR24189">
    <property type="entry name" value="MYOTROPHIN"/>
    <property type="match status" value="1"/>
</dbReference>
<reference evidence="3 4" key="1">
    <citation type="submission" date="2024-07" db="EMBL/GenBank/DDBJ databases">
        <title>Section-level genome sequencing and comparative genomics of Aspergillus sections Usti and Cavernicolus.</title>
        <authorList>
            <consortium name="Lawrence Berkeley National Laboratory"/>
            <person name="Nybo J.L."/>
            <person name="Vesth T.C."/>
            <person name="Theobald S."/>
            <person name="Frisvad J.C."/>
            <person name="Larsen T.O."/>
            <person name="Kjaerboelling I."/>
            <person name="Rothschild-Mancinelli K."/>
            <person name="Lyhne E.K."/>
            <person name="Kogle M.E."/>
            <person name="Barry K."/>
            <person name="Clum A."/>
            <person name="Na H."/>
            <person name="Ledsgaard L."/>
            <person name="Lin J."/>
            <person name="Lipzen A."/>
            <person name="Kuo A."/>
            <person name="Riley R."/>
            <person name="Mondo S."/>
            <person name="Labutti K."/>
            <person name="Haridas S."/>
            <person name="Pangalinan J."/>
            <person name="Salamov A.A."/>
            <person name="Simmons B.A."/>
            <person name="Magnuson J.K."/>
            <person name="Chen J."/>
            <person name="Drula E."/>
            <person name="Henrissat B."/>
            <person name="Wiebenga A."/>
            <person name="Lubbers R.J."/>
            <person name="Gomes A.C."/>
            <person name="Makela M.R."/>
            <person name="Stajich J."/>
            <person name="Grigoriev I.V."/>
            <person name="Mortensen U.H."/>
            <person name="De Vries R.P."/>
            <person name="Baker S.E."/>
            <person name="Andersen M.R."/>
        </authorList>
    </citation>
    <scope>NUCLEOTIDE SEQUENCE [LARGE SCALE GENOMIC DNA]</scope>
    <source>
        <strain evidence="3 4">CBS 588.65</strain>
    </source>
</reference>
<evidence type="ECO:0000256" key="2">
    <source>
        <dbReference type="ARBA" id="ARBA00023043"/>
    </source>
</evidence>
<accession>A0ABR4HCQ6</accession>
<organism evidence="3 4">
    <name type="scientific">Aspergillus granulosus</name>
    <dbReference type="NCBI Taxonomy" id="176169"/>
    <lineage>
        <taxon>Eukaryota</taxon>
        <taxon>Fungi</taxon>
        <taxon>Dikarya</taxon>
        <taxon>Ascomycota</taxon>
        <taxon>Pezizomycotina</taxon>
        <taxon>Eurotiomycetes</taxon>
        <taxon>Eurotiomycetidae</taxon>
        <taxon>Eurotiales</taxon>
        <taxon>Aspergillaceae</taxon>
        <taxon>Aspergillus</taxon>
        <taxon>Aspergillus subgen. Nidulantes</taxon>
    </lineage>
</organism>
<dbReference type="Proteomes" id="UP001610334">
    <property type="component" value="Unassembled WGS sequence"/>
</dbReference>
<dbReference type="SMART" id="SM00248">
    <property type="entry name" value="ANK"/>
    <property type="match status" value="5"/>
</dbReference>
<dbReference type="InterPro" id="IPR002110">
    <property type="entry name" value="Ankyrin_rpt"/>
</dbReference>
<keyword evidence="4" id="KW-1185">Reference proteome</keyword>
<dbReference type="InterPro" id="IPR050745">
    <property type="entry name" value="Multifunctional_regulatory"/>
</dbReference>
<evidence type="ECO:0000256" key="1">
    <source>
        <dbReference type="ARBA" id="ARBA00022737"/>
    </source>
</evidence>
<protein>
    <submittedName>
        <fullName evidence="3">Uncharacterized protein</fullName>
    </submittedName>
</protein>
<name>A0ABR4HCQ6_9EURO</name>
<sequence length="502" mass="55758">MYQLTAQDLDDQTDYDNPAIRAARNPNSVVLEALLAYYKSRGKDERLSKMQQKEIARCSPSATVALYGLFWSPIKAAISINSVENLRLLLTAGADPNGILRWEAADYSVRYMRGRDHADNFSSYGNCDRRSLVLANARESGIVHPICPLTEAELDERRHWFPVFWSEPNIPGQSLRMMRASTALEYAAGYGRQECVDLLRSAGADESPWLQSESESNSPDLWNFDENAPVSVLSTSSPVHEALTRGQQMMLRHLLSTCGYSPNYRPRAVPTMALPPLSHILVRCDLNNKNIQNCLVDLLTHPQLDPNLRTPILGIHPLHFATAHHNPELLIWLAGFIPGGIAAAGTTALGHTLLHIASLPLNAGQIVARNPNVTTSIHCARTLDYKHRPWRLPSPVHRNFVTAEQMALRNPQPLTLRQQQAQLATIQVLMQAQAEAGKGEGGFNINVKAKDVDGNTALHYLAGTLNMAEETIDLVRGFDGGEEVWHEAKNRWGLTPSQLWSE</sequence>
<proteinExistence type="predicted"/>
<dbReference type="SUPFAM" id="SSF48403">
    <property type="entry name" value="Ankyrin repeat"/>
    <property type="match status" value="2"/>
</dbReference>
<evidence type="ECO:0000313" key="3">
    <source>
        <dbReference type="EMBL" id="KAL2813232.1"/>
    </source>
</evidence>
<gene>
    <name evidence="3" type="ORF">BJX63DRAFT_443126</name>
</gene>
<keyword evidence="1" id="KW-0677">Repeat</keyword>
<dbReference type="Gene3D" id="1.25.40.20">
    <property type="entry name" value="Ankyrin repeat-containing domain"/>
    <property type="match status" value="2"/>
</dbReference>